<dbReference type="Proteomes" id="UP000036202">
    <property type="component" value="Chromosome"/>
</dbReference>
<dbReference type="Pfam" id="PF07486">
    <property type="entry name" value="Hydrolase_2"/>
    <property type="match status" value="1"/>
</dbReference>
<feature type="chain" id="PRO_5039340013" evidence="1">
    <location>
        <begin position="24"/>
        <end position="205"/>
    </location>
</feature>
<dbReference type="Gene3D" id="6.20.240.60">
    <property type="match status" value="1"/>
</dbReference>
<dbReference type="InterPro" id="IPR036366">
    <property type="entry name" value="PGBDSf"/>
</dbReference>
<dbReference type="Gene3D" id="1.10.101.10">
    <property type="entry name" value="PGBD-like superfamily/PGBD"/>
    <property type="match status" value="1"/>
</dbReference>
<keyword evidence="1" id="KW-0732">Signal</keyword>
<name>A0A0H4KRJ4_9BACI</name>
<evidence type="ECO:0000313" key="4">
    <source>
        <dbReference type="EMBL" id="AKO95029.2"/>
    </source>
</evidence>
<dbReference type="PATRIC" id="fig|135735.6.peg.1901"/>
<protein>
    <submittedName>
        <fullName evidence="4">Cell wall hydrolase</fullName>
    </submittedName>
</protein>
<dbReference type="InterPro" id="IPR011105">
    <property type="entry name" value="Cell_wall_hydrolase_SleB"/>
</dbReference>
<evidence type="ECO:0000259" key="3">
    <source>
        <dbReference type="Pfam" id="PF07486"/>
    </source>
</evidence>
<feature type="domain" description="Cell wall hydrolase SleB" evidence="3">
    <location>
        <begin position="106"/>
        <end position="204"/>
    </location>
</feature>
<keyword evidence="5" id="KW-1185">Reference proteome</keyword>
<feature type="signal peptide" evidence="1">
    <location>
        <begin position="1"/>
        <end position="23"/>
    </location>
</feature>
<dbReference type="InterPro" id="IPR036365">
    <property type="entry name" value="PGBD-like_sf"/>
</dbReference>
<dbReference type="Pfam" id="PF01471">
    <property type="entry name" value="PG_binding_1"/>
    <property type="match status" value="1"/>
</dbReference>
<evidence type="ECO:0000256" key="1">
    <source>
        <dbReference type="SAM" id="SignalP"/>
    </source>
</evidence>
<dbReference type="InterPro" id="IPR002477">
    <property type="entry name" value="Peptidoglycan-bd-like"/>
</dbReference>
<reference evidence="5" key="2">
    <citation type="submission" date="2015-06" db="EMBL/GenBank/DDBJ databases">
        <title>Genome Sequence of Bacillus endophyticus and Analysis of its Companion Mechanism in the Ketogulonigenium vulgare-Bacillus strain Consortium.</title>
        <authorList>
            <person name="Jia N."/>
            <person name="Du J."/>
            <person name="Ding M.-Z."/>
            <person name="Gao F."/>
            <person name="Yuan Y.-J."/>
        </authorList>
    </citation>
    <scope>NUCLEOTIDE SEQUENCE [LARGE SCALE GENOMIC DNA]</scope>
    <source>
        <strain evidence="5">Hbe603</strain>
    </source>
</reference>
<proteinExistence type="predicted"/>
<organism evidence="4 5">
    <name type="scientific">Priestia filamentosa</name>
    <dbReference type="NCBI Taxonomy" id="1402861"/>
    <lineage>
        <taxon>Bacteria</taxon>
        <taxon>Bacillati</taxon>
        <taxon>Bacillota</taxon>
        <taxon>Bacilli</taxon>
        <taxon>Bacillales</taxon>
        <taxon>Bacillaceae</taxon>
        <taxon>Priestia</taxon>
    </lineage>
</organism>
<dbReference type="AlphaFoldDB" id="A0A0H4KRJ4"/>
<dbReference type="InterPro" id="IPR042047">
    <property type="entry name" value="SleB_dom1"/>
</dbReference>
<gene>
    <name evidence="4" type="ORF">BEH_09180</name>
</gene>
<dbReference type="SUPFAM" id="SSF47090">
    <property type="entry name" value="PGBD-like"/>
    <property type="match status" value="1"/>
</dbReference>
<dbReference type="KEGG" id="beo:BEH_09180"/>
<dbReference type="EMBL" id="CP011974">
    <property type="protein sequence ID" value="AKO95029.2"/>
    <property type="molecule type" value="Genomic_DNA"/>
</dbReference>
<evidence type="ECO:0000259" key="2">
    <source>
        <dbReference type="Pfam" id="PF01471"/>
    </source>
</evidence>
<dbReference type="GeneID" id="93700980"/>
<sequence length="205" mass="22385">MRHLKKIIPLSMGLSLFASPLGADNTVSAASTDTNADIMQLQRKLSLLGYFNTTPTGYNGEITRNAVSNFQRDFGLGIDGVAGPLTLQKLEDVEKIAHVVYGEARGESFEGQVAVAAVVINRVHSPEFPSSVASVITQQNAFTAVNDGQYYLSPNATAYQAVKAAYKGWDPSYGSTYYYNPVDSTNTWIFSRKVIRTIGKHNFAY</sequence>
<dbReference type="GO" id="GO:0016787">
    <property type="term" value="F:hydrolase activity"/>
    <property type="evidence" value="ECO:0007669"/>
    <property type="project" value="UniProtKB-KW"/>
</dbReference>
<reference evidence="4 5" key="1">
    <citation type="journal article" date="2015" name="PLoS ONE">
        <title>Genome Sequence of Bacillus endophyticus and Analysis of Its Companion Mechanism in the Ketogulonigenium vulgare-Bacillus Strain Consortium.</title>
        <authorList>
            <person name="Jia N."/>
            <person name="Du J."/>
            <person name="Ding M.Z."/>
            <person name="Gao F."/>
            <person name="Yuan Y.J."/>
        </authorList>
    </citation>
    <scope>NUCLEOTIDE SEQUENCE [LARGE SCALE GENOMIC DNA]</scope>
    <source>
        <strain evidence="4 5">Hbe603</strain>
    </source>
</reference>
<dbReference type="RefSeq" id="WP_019395304.1">
    <property type="nucleotide sequence ID" value="NZ_ALIM01000049.1"/>
</dbReference>
<keyword evidence="4" id="KW-0378">Hydrolase</keyword>
<dbReference type="Gene3D" id="1.10.10.2520">
    <property type="entry name" value="Cell wall hydrolase SleB, domain 1"/>
    <property type="match status" value="1"/>
</dbReference>
<evidence type="ECO:0000313" key="5">
    <source>
        <dbReference type="Proteomes" id="UP000036202"/>
    </source>
</evidence>
<accession>A0A0H4KRJ4</accession>
<feature type="domain" description="Peptidoglycan binding-like" evidence="2">
    <location>
        <begin position="35"/>
        <end position="90"/>
    </location>
</feature>